<gene>
    <name evidence="2" type="ORF">FKW44_018966</name>
</gene>
<evidence type="ECO:0000256" key="1">
    <source>
        <dbReference type="SAM" id="Phobius"/>
    </source>
</evidence>
<evidence type="ECO:0000313" key="3">
    <source>
        <dbReference type="Proteomes" id="UP000595437"/>
    </source>
</evidence>
<keyword evidence="1" id="KW-1133">Transmembrane helix</keyword>
<keyword evidence="1" id="KW-0812">Transmembrane</keyword>
<reference evidence="3" key="1">
    <citation type="submission" date="2021-01" db="EMBL/GenBank/DDBJ databases">
        <title>Caligus Genome Assembly.</title>
        <authorList>
            <person name="Gallardo-Escarate C."/>
        </authorList>
    </citation>
    <scope>NUCLEOTIDE SEQUENCE [LARGE SCALE GENOMIC DNA]</scope>
</reference>
<accession>A0A7T8GVM9</accession>
<feature type="transmembrane region" description="Helical" evidence="1">
    <location>
        <begin position="29"/>
        <end position="50"/>
    </location>
</feature>
<sequence>MILQEKTGLSLHHNIGQVKPLMKEDTEDITFLLELFLCSLDLVLINTLLVSSFGMK</sequence>
<proteinExistence type="predicted"/>
<evidence type="ECO:0000313" key="2">
    <source>
        <dbReference type="EMBL" id="QQP38401.1"/>
    </source>
</evidence>
<name>A0A7T8GVM9_CALRO</name>
<dbReference type="Proteomes" id="UP000595437">
    <property type="component" value="Chromosome 13"/>
</dbReference>
<dbReference type="AlphaFoldDB" id="A0A7T8GVM9"/>
<dbReference type="EMBL" id="CP045902">
    <property type="protein sequence ID" value="QQP38401.1"/>
    <property type="molecule type" value="Genomic_DNA"/>
</dbReference>
<keyword evidence="3" id="KW-1185">Reference proteome</keyword>
<keyword evidence="1" id="KW-0472">Membrane</keyword>
<protein>
    <submittedName>
        <fullName evidence="2">Uncharacterized protein</fullName>
    </submittedName>
</protein>
<organism evidence="2 3">
    <name type="scientific">Caligus rogercresseyi</name>
    <name type="common">Sea louse</name>
    <dbReference type="NCBI Taxonomy" id="217165"/>
    <lineage>
        <taxon>Eukaryota</taxon>
        <taxon>Metazoa</taxon>
        <taxon>Ecdysozoa</taxon>
        <taxon>Arthropoda</taxon>
        <taxon>Crustacea</taxon>
        <taxon>Multicrustacea</taxon>
        <taxon>Hexanauplia</taxon>
        <taxon>Copepoda</taxon>
        <taxon>Siphonostomatoida</taxon>
        <taxon>Caligidae</taxon>
        <taxon>Caligus</taxon>
    </lineage>
</organism>